<evidence type="ECO:0000313" key="2">
    <source>
        <dbReference type="EMBL" id="MBP2369741.1"/>
    </source>
</evidence>
<dbReference type="SUPFAM" id="SSF54292">
    <property type="entry name" value="2Fe-2S ferredoxin-like"/>
    <property type="match status" value="1"/>
</dbReference>
<reference evidence="2 3" key="1">
    <citation type="submission" date="2021-03" db="EMBL/GenBank/DDBJ databases">
        <title>Sequencing the genomes of 1000 actinobacteria strains.</title>
        <authorList>
            <person name="Klenk H.-P."/>
        </authorList>
    </citation>
    <scope>NUCLEOTIDE SEQUENCE [LARGE SCALE GENOMIC DNA]</scope>
    <source>
        <strain evidence="2 3">DSM 45256</strain>
    </source>
</reference>
<accession>A0ABS4W0P1</accession>
<dbReference type="EMBL" id="JAGINU010000001">
    <property type="protein sequence ID" value="MBP2369741.1"/>
    <property type="molecule type" value="Genomic_DNA"/>
</dbReference>
<evidence type="ECO:0000313" key="3">
    <source>
        <dbReference type="Proteomes" id="UP001519295"/>
    </source>
</evidence>
<protein>
    <submittedName>
        <fullName evidence="2">Ferredoxin</fullName>
    </submittedName>
</protein>
<dbReference type="InterPro" id="IPR012675">
    <property type="entry name" value="Beta-grasp_dom_sf"/>
</dbReference>
<name>A0ABS4W0P1_9PSEU</name>
<dbReference type="Proteomes" id="UP001519295">
    <property type="component" value="Unassembled WGS sequence"/>
</dbReference>
<dbReference type="Pfam" id="PF00111">
    <property type="entry name" value="Fer2"/>
    <property type="match status" value="1"/>
</dbReference>
<keyword evidence="3" id="KW-1185">Reference proteome</keyword>
<evidence type="ECO:0000259" key="1">
    <source>
        <dbReference type="Pfam" id="PF00111"/>
    </source>
</evidence>
<organism evidence="2 3">
    <name type="scientific">Pseudonocardia parietis</name>
    <dbReference type="NCBI Taxonomy" id="570936"/>
    <lineage>
        <taxon>Bacteria</taxon>
        <taxon>Bacillati</taxon>
        <taxon>Actinomycetota</taxon>
        <taxon>Actinomycetes</taxon>
        <taxon>Pseudonocardiales</taxon>
        <taxon>Pseudonocardiaceae</taxon>
        <taxon>Pseudonocardia</taxon>
    </lineage>
</organism>
<sequence>MAAPIPTVSVEPSGVAFPVAHGENVFAAALRAGLRWPTVCFGQARCTACAADLVDGRGNVEPPTALELTALGQLGSRHGRGRRDVRDVRLACQLRVTGDVVLRKPGVKHGTADLT</sequence>
<gene>
    <name evidence="2" type="ORF">JOF36_005437</name>
</gene>
<proteinExistence type="predicted"/>
<feature type="domain" description="2Fe-2S ferredoxin-type" evidence="1">
    <location>
        <begin position="10"/>
        <end position="97"/>
    </location>
</feature>
<dbReference type="InterPro" id="IPR036010">
    <property type="entry name" value="2Fe-2S_ferredoxin-like_sf"/>
</dbReference>
<dbReference type="CDD" id="cd00207">
    <property type="entry name" value="fer2"/>
    <property type="match status" value="1"/>
</dbReference>
<dbReference type="RefSeq" id="WP_210032203.1">
    <property type="nucleotide sequence ID" value="NZ_JAGINU010000001.1"/>
</dbReference>
<dbReference type="InterPro" id="IPR001041">
    <property type="entry name" value="2Fe-2S_ferredoxin-type"/>
</dbReference>
<dbReference type="Gene3D" id="3.10.20.30">
    <property type="match status" value="1"/>
</dbReference>
<comment type="caution">
    <text evidence="2">The sequence shown here is derived from an EMBL/GenBank/DDBJ whole genome shotgun (WGS) entry which is preliminary data.</text>
</comment>